<dbReference type="STRING" id="47839.BN973_02654"/>
<proteinExistence type="predicted"/>
<dbReference type="GO" id="GO:0016020">
    <property type="term" value="C:membrane"/>
    <property type="evidence" value="ECO:0007669"/>
    <property type="project" value="TreeGrafter"/>
</dbReference>
<reference evidence="3" key="1">
    <citation type="journal article" date="2014" name="Genome Announc.">
        <title>Draft Genome Sequence of Mycobacterium triplex DSM 44626.</title>
        <authorList>
            <person name="Sassi M."/>
            <person name="Croce O."/>
            <person name="Robert C."/>
            <person name="Raoult D."/>
            <person name="Drancourt M."/>
        </authorList>
    </citation>
    <scope>NUCLEOTIDE SEQUENCE [LARGE SCALE GENOMIC DNA]</scope>
    <source>
        <strain evidence="3">DSM 44626</strain>
    </source>
</reference>
<dbReference type="eggNOG" id="COG0204">
    <property type="taxonomic scope" value="Bacteria"/>
</dbReference>
<dbReference type="PIRSF" id="PIRSF016753">
    <property type="entry name" value="P_lipid/glycerol_ac_tran_prd"/>
    <property type="match status" value="1"/>
</dbReference>
<evidence type="ECO:0000313" key="3">
    <source>
        <dbReference type="EMBL" id="CDO88290.1"/>
    </source>
</evidence>
<keyword evidence="3" id="KW-0012">Acyltransferase</keyword>
<dbReference type="AlphaFoldDB" id="A0A024JWU8"/>
<feature type="region of interest" description="Disordered" evidence="1">
    <location>
        <begin position="1"/>
        <end position="21"/>
    </location>
</feature>
<organism evidence="3">
    <name type="scientific">Mycobacterium triplex</name>
    <dbReference type="NCBI Taxonomy" id="47839"/>
    <lineage>
        <taxon>Bacteria</taxon>
        <taxon>Bacillati</taxon>
        <taxon>Actinomycetota</taxon>
        <taxon>Actinomycetes</taxon>
        <taxon>Mycobacteriales</taxon>
        <taxon>Mycobacteriaceae</taxon>
        <taxon>Mycobacterium</taxon>
        <taxon>Mycobacterium simiae complex</taxon>
    </lineage>
</organism>
<accession>A0A024JWU8</accession>
<dbReference type="InterPro" id="IPR002123">
    <property type="entry name" value="Plipid/glycerol_acylTrfase"/>
</dbReference>
<dbReference type="PANTHER" id="PTHR22753:SF14">
    <property type="entry name" value="MONOACYLGLYCEROL_DIACYLGLYCEROL O-ACYLTRANSFERASE"/>
    <property type="match status" value="1"/>
</dbReference>
<sequence length="274" mass="29852">MSEVGDSDGRDVGDPEIGQFDPGLTQRLMGVLRPVLKRYFRSEVHGLDTFPPGGALVVGNHSGGMFPMDVPIFSVDFYEKFGYQRPVYTLSHDILFLGFTGGLFRRAGYIRANRRNAAKALRSGGVVVVFPGGDYDAYRPTVAENVIDFNGRKGYVSTAIEAGVPIVPAVSIGGQETQLYLTRGTWLAERLGIKRLLRSAILPVSFGFPFGFSAVVPPNVPLPTKIVTQVLEPIDIAARFGEDPDVDEVDAHVRAVMQEALNDLAAKRRFPILG</sequence>
<dbReference type="SUPFAM" id="SSF69593">
    <property type="entry name" value="Glycerol-3-phosphate (1)-acyltransferase"/>
    <property type="match status" value="1"/>
</dbReference>
<feature type="domain" description="Phospholipid/glycerol acyltransferase" evidence="2">
    <location>
        <begin position="55"/>
        <end position="174"/>
    </location>
</feature>
<name>A0A024JWU8_9MYCO</name>
<dbReference type="InterPro" id="IPR016676">
    <property type="entry name" value="P_lipid/glycerol_AcTrfase_prd"/>
</dbReference>
<keyword evidence="3" id="KW-0808">Transferase</keyword>
<dbReference type="PANTHER" id="PTHR22753">
    <property type="entry name" value="TRANSMEMBRANE PROTEIN 68"/>
    <property type="match status" value="1"/>
</dbReference>
<dbReference type="SMART" id="SM00563">
    <property type="entry name" value="PlsC"/>
    <property type="match status" value="1"/>
</dbReference>
<reference evidence="3" key="2">
    <citation type="submission" date="2014-04" db="EMBL/GenBank/DDBJ databases">
        <authorList>
            <person name="Xu Y.W."/>
            <person name="Yang Q."/>
        </authorList>
    </citation>
    <scope>NUCLEOTIDE SEQUENCE</scope>
    <source>
        <strain evidence="3">DSM 44626</strain>
    </source>
</reference>
<dbReference type="Proteomes" id="UP000028880">
    <property type="component" value="Unassembled WGS sequence"/>
</dbReference>
<protein>
    <submittedName>
        <fullName evidence="3">Acyltransferase domain-containing protein</fullName>
    </submittedName>
</protein>
<gene>
    <name evidence="3" type="ORF">BN973_02654</name>
</gene>
<dbReference type="GO" id="GO:0016746">
    <property type="term" value="F:acyltransferase activity"/>
    <property type="evidence" value="ECO:0007669"/>
    <property type="project" value="UniProtKB-KW"/>
</dbReference>
<evidence type="ECO:0000259" key="2">
    <source>
        <dbReference type="SMART" id="SM00563"/>
    </source>
</evidence>
<dbReference type="HOGENOM" id="CLU_015395_1_0_11"/>
<dbReference type="EMBL" id="HG964446">
    <property type="protein sequence ID" value="CDO88290.1"/>
    <property type="molecule type" value="Genomic_DNA"/>
</dbReference>
<dbReference type="Pfam" id="PF01553">
    <property type="entry name" value="Acyltransferase"/>
    <property type="match status" value="1"/>
</dbReference>
<evidence type="ECO:0000256" key="1">
    <source>
        <dbReference type="SAM" id="MobiDB-lite"/>
    </source>
</evidence>